<feature type="chain" id="PRO_5045735591" description="Lysozyme inhibitor LprI N-terminal domain-containing protein" evidence="2">
    <location>
        <begin position="20"/>
        <end position="160"/>
    </location>
</feature>
<accession>A0ABX0V6D5</accession>
<evidence type="ECO:0000256" key="1">
    <source>
        <dbReference type="SAM" id="MobiDB-lite"/>
    </source>
</evidence>
<gene>
    <name evidence="3" type="ORF">HB375_01945</name>
</gene>
<evidence type="ECO:0000256" key="2">
    <source>
        <dbReference type="SAM" id="SignalP"/>
    </source>
</evidence>
<evidence type="ECO:0008006" key="5">
    <source>
        <dbReference type="Google" id="ProtNLM"/>
    </source>
</evidence>
<keyword evidence="2" id="KW-0732">Signal</keyword>
<protein>
    <recommendedName>
        <fullName evidence="5">Lysozyme inhibitor LprI N-terminal domain-containing protein</fullName>
    </recommendedName>
</protein>
<reference evidence="3 4" key="1">
    <citation type="submission" date="2020-03" db="EMBL/GenBank/DDBJ databases">
        <title>The genome sequence of Microvirga sp. c23x22.</title>
        <authorList>
            <person name="Zhang X."/>
        </authorList>
    </citation>
    <scope>NUCLEOTIDE SEQUENCE [LARGE SCALE GENOMIC DNA]</scope>
    <source>
        <strain evidence="4">c23x22</strain>
    </source>
</reference>
<evidence type="ECO:0000313" key="3">
    <source>
        <dbReference type="EMBL" id="NIX75374.1"/>
    </source>
</evidence>
<feature type="region of interest" description="Disordered" evidence="1">
    <location>
        <begin position="131"/>
        <end position="160"/>
    </location>
</feature>
<comment type="caution">
    <text evidence="3">The sequence shown here is derived from an EMBL/GenBank/DDBJ whole genome shotgun (WGS) entry which is preliminary data.</text>
</comment>
<feature type="compositionally biased region" description="Low complexity" evidence="1">
    <location>
        <begin position="131"/>
        <end position="144"/>
    </location>
</feature>
<organism evidence="3 4">
    <name type="scientific">Microvirga terricola</name>
    <dbReference type="NCBI Taxonomy" id="2719797"/>
    <lineage>
        <taxon>Bacteria</taxon>
        <taxon>Pseudomonadati</taxon>
        <taxon>Pseudomonadota</taxon>
        <taxon>Alphaproteobacteria</taxon>
        <taxon>Hyphomicrobiales</taxon>
        <taxon>Methylobacteriaceae</taxon>
        <taxon>Microvirga</taxon>
    </lineage>
</organism>
<name>A0ABX0V6D5_9HYPH</name>
<feature type="signal peptide" evidence="2">
    <location>
        <begin position="1"/>
        <end position="19"/>
    </location>
</feature>
<proteinExistence type="predicted"/>
<sequence>MRSSLLIGLLLLLAPPAMAGEADNFLKICAVQQDATACETDAKQFTKWYAAALKRDYTSQRNVAFTFSSGRSAAVVRDLVQGCAWRMVIIASGSPEVDGGDQMNLQTECGRLSAVEMARAKARATAITKTIAAGGEPAKPAAAGKPKKPTQELDGTAEPL</sequence>
<keyword evidence="4" id="KW-1185">Reference proteome</keyword>
<dbReference type="EMBL" id="JAATJS010000001">
    <property type="protein sequence ID" value="NIX75374.1"/>
    <property type="molecule type" value="Genomic_DNA"/>
</dbReference>
<evidence type="ECO:0000313" key="4">
    <source>
        <dbReference type="Proteomes" id="UP000707352"/>
    </source>
</evidence>
<dbReference type="RefSeq" id="WP_167671261.1">
    <property type="nucleotide sequence ID" value="NZ_JAATJS010000001.1"/>
</dbReference>
<dbReference type="Proteomes" id="UP000707352">
    <property type="component" value="Unassembled WGS sequence"/>
</dbReference>